<organism evidence="2 3">
    <name type="scientific">Micromonospora zhanjiangensis</name>
    <dbReference type="NCBI Taxonomy" id="1522057"/>
    <lineage>
        <taxon>Bacteria</taxon>
        <taxon>Bacillati</taxon>
        <taxon>Actinomycetota</taxon>
        <taxon>Actinomycetes</taxon>
        <taxon>Micromonosporales</taxon>
        <taxon>Micromonosporaceae</taxon>
        <taxon>Micromonospora</taxon>
    </lineage>
</organism>
<dbReference type="InterPro" id="IPR036390">
    <property type="entry name" value="WH_DNA-bd_sf"/>
</dbReference>
<dbReference type="EMBL" id="JBHSBN010000003">
    <property type="protein sequence ID" value="MFC4105662.1"/>
    <property type="molecule type" value="Genomic_DNA"/>
</dbReference>
<dbReference type="Proteomes" id="UP001595868">
    <property type="component" value="Unassembled WGS sequence"/>
</dbReference>
<evidence type="ECO:0000313" key="3">
    <source>
        <dbReference type="Proteomes" id="UP001595868"/>
    </source>
</evidence>
<dbReference type="InterPro" id="IPR000835">
    <property type="entry name" value="HTH_MarR-typ"/>
</dbReference>
<evidence type="ECO:0000313" key="2">
    <source>
        <dbReference type="EMBL" id="MFC4105662.1"/>
    </source>
</evidence>
<reference evidence="3" key="1">
    <citation type="journal article" date="2019" name="Int. J. Syst. Evol. Microbiol.">
        <title>The Global Catalogue of Microorganisms (GCM) 10K type strain sequencing project: providing services to taxonomists for standard genome sequencing and annotation.</title>
        <authorList>
            <consortium name="The Broad Institute Genomics Platform"/>
            <consortium name="The Broad Institute Genome Sequencing Center for Infectious Disease"/>
            <person name="Wu L."/>
            <person name="Ma J."/>
        </authorList>
    </citation>
    <scope>NUCLEOTIDE SEQUENCE [LARGE SCALE GENOMIC DNA]</scope>
    <source>
        <strain evidence="3">2902at01</strain>
    </source>
</reference>
<dbReference type="PROSITE" id="PS50995">
    <property type="entry name" value="HTH_MARR_2"/>
    <property type="match status" value="1"/>
</dbReference>
<dbReference type="PANTHER" id="PTHR33164">
    <property type="entry name" value="TRANSCRIPTIONAL REGULATOR, MARR FAMILY"/>
    <property type="match status" value="1"/>
</dbReference>
<dbReference type="InterPro" id="IPR039422">
    <property type="entry name" value="MarR/SlyA-like"/>
</dbReference>
<dbReference type="PANTHER" id="PTHR33164:SF43">
    <property type="entry name" value="HTH-TYPE TRANSCRIPTIONAL REPRESSOR YETL"/>
    <property type="match status" value="1"/>
</dbReference>
<evidence type="ECO:0000259" key="1">
    <source>
        <dbReference type="PROSITE" id="PS50995"/>
    </source>
</evidence>
<name>A0ABV8KIB6_9ACTN</name>
<dbReference type="Gene3D" id="1.10.10.10">
    <property type="entry name" value="Winged helix-like DNA-binding domain superfamily/Winged helix DNA-binding domain"/>
    <property type="match status" value="1"/>
</dbReference>
<comment type="caution">
    <text evidence="2">The sequence shown here is derived from an EMBL/GenBank/DDBJ whole genome shotgun (WGS) entry which is preliminary data.</text>
</comment>
<protein>
    <submittedName>
        <fullName evidence="2">MarR family winged helix-turn-helix transcriptional regulator</fullName>
    </submittedName>
</protein>
<feature type="domain" description="HTH marR-type" evidence="1">
    <location>
        <begin position="20"/>
        <end position="150"/>
    </location>
</feature>
<dbReference type="InterPro" id="IPR036388">
    <property type="entry name" value="WH-like_DNA-bd_sf"/>
</dbReference>
<proteinExistence type="predicted"/>
<dbReference type="SUPFAM" id="SSF46785">
    <property type="entry name" value="Winged helix' DNA-binding domain"/>
    <property type="match status" value="1"/>
</dbReference>
<dbReference type="PRINTS" id="PR00598">
    <property type="entry name" value="HTHMARR"/>
</dbReference>
<keyword evidence="3" id="KW-1185">Reference proteome</keyword>
<gene>
    <name evidence="2" type="ORF">ACFOX0_06890</name>
</gene>
<dbReference type="SMART" id="SM00347">
    <property type="entry name" value="HTH_MARR"/>
    <property type="match status" value="1"/>
</dbReference>
<dbReference type="RefSeq" id="WP_377542854.1">
    <property type="nucleotide sequence ID" value="NZ_JBHSBN010000003.1"/>
</dbReference>
<accession>A0ABV8KIB6</accession>
<sequence length="174" mass="18814">MTQPTPIPGGPPGPDRTVLAGGVVRRLLHLAAAIRHHMDLELAELGLTPAVARALDELDPDQPLPARSLAARLNCDRSNITALVDKLEDAGLVERRPDPTDRRLKALVVTDVGRRIRAQVRRIRSDSRLLAGLTDDQLAALHTLIWQVSDGGCPEECGTERTADRDTPGVAKPL</sequence>
<dbReference type="Pfam" id="PF12802">
    <property type="entry name" value="MarR_2"/>
    <property type="match status" value="1"/>
</dbReference>